<proteinExistence type="predicted"/>
<dbReference type="EMBL" id="JBBPBM010000036">
    <property type="protein sequence ID" value="KAK8529187.1"/>
    <property type="molecule type" value="Genomic_DNA"/>
</dbReference>
<feature type="region of interest" description="Disordered" evidence="1">
    <location>
        <begin position="15"/>
        <end position="112"/>
    </location>
</feature>
<organism evidence="2 3">
    <name type="scientific">Hibiscus sabdariffa</name>
    <name type="common">roselle</name>
    <dbReference type="NCBI Taxonomy" id="183260"/>
    <lineage>
        <taxon>Eukaryota</taxon>
        <taxon>Viridiplantae</taxon>
        <taxon>Streptophyta</taxon>
        <taxon>Embryophyta</taxon>
        <taxon>Tracheophyta</taxon>
        <taxon>Spermatophyta</taxon>
        <taxon>Magnoliopsida</taxon>
        <taxon>eudicotyledons</taxon>
        <taxon>Gunneridae</taxon>
        <taxon>Pentapetalae</taxon>
        <taxon>rosids</taxon>
        <taxon>malvids</taxon>
        <taxon>Malvales</taxon>
        <taxon>Malvaceae</taxon>
        <taxon>Malvoideae</taxon>
        <taxon>Hibiscus</taxon>
    </lineage>
</organism>
<reference evidence="2 3" key="1">
    <citation type="journal article" date="2024" name="G3 (Bethesda)">
        <title>Genome assembly of Hibiscus sabdariffa L. provides insights into metabolisms of medicinal natural products.</title>
        <authorList>
            <person name="Kim T."/>
        </authorList>
    </citation>
    <scope>NUCLEOTIDE SEQUENCE [LARGE SCALE GENOMIC DNA]</scope>
    <source>
        <strain evidence="2">TK-2024</strain>
        <tissue evidence="2">Old leaves</tissue>
    </source>
</reference>
<evidence type="ECO:0000313" key="2">
    <source>
        <dbReference type="EMBL" id="KAK8529187.1"/>
    </source>
</evidence>
<protein>
    <submittedName>
        <fullName evidence="2">Uncharacterized protein</fullName>
    </submittedName>
</protein>
<evidence type="ECO:0000256" key="1">
    <source>
        <dbReference type="SAM" id="MobiDB-lite"/>
    </source>
</evidence>
<comment type="caution">
    <text evidence="2">The sequence shown here is derived from an EMBL/GenBank/DDBJ whole genome shotgun (WGS) entry which is preliminary data.</text>
</comment>
<sequence length="112" mass="12930">MLQVEPCQNLSKFMADGDMLVRQGSRKEKLPGETNEEREESHCECHHLERVKIDSKPARDRRHLQNEHAEKRRPKPKPPISPIKDPLPPNLKPVLVKGTTDDRGETPLQNNR</sequence>
<feature type="compositionally biased region" description="Pro residues" evidence="1">
    <location>
        <begin position="77"/>
        <end position="91"/>
    </location>
</feature>
<keyword evidence="3" id="KW-1185">Reference proteome</keyword>
<dbReference type="Proteomes" id="UP001472677">
    <property type="component" value="Unassembled WGS sequence"/>
</dbReference>
<gene>
    <name evidence="2" type="ORF">V6N12_059974</name>
</gene>
<name>A0ABR2D330_9ROSI</name>
<feature type="compositionally biased region" description="Basic and acidic residues" evidence="1">
    <location>
        <begin position="39"/>
        <end position="70"/>
    </location>
</feature>
<evidence type="ECO:0000313" key="3">
    <source>
        <dbReference type="Proteomes" id="UP001472677"/>
    </source>
</evidence>
<accession>A0ABR2D330</accession>